<dbReference type="PANTHER" id="PTHR47359:SF3">
    <property type="entry name" value="NLP_P60 DOMAIN-CONTAINING PROTEIN-RELATED"/>
    <property type="match status" value="1"/>
</dbReference>
<feature type="region of interest" description="Disordered" evidence="6">
    <location>
        <begin position="196"/>
        <end position="217"/>
    </location>
</feature>
<comment type="similarity">
    <text evidence="1">Belongs to the peptidase C40 family.</text>
</comment>
<evidence type="ECO:0000256" key="3">
    <source>
        <dbReference type="ARBA" id="ARBA00022801"/>
    </source>
</evidence>
<dbReference type="Proteomes" id="UP001500618">
    <property type="component" value="Unassembled WGS sequence"/>
</dbReference>
<keyword evidence="5" id="KW-0175">Coiled coil</keyword>
<reference evidence="9 10" key="1">
    <citation type="journal article" date="2019" name="Int. J. Syst. Evol. Microbiol.">
        <title>The Global Catalogue of Microorganisms (GCM) 10K type strain sequencing project: providing services to taxonomists for standard genome sequencing and annotation.</title>
        <authorList>
            <consortium name="The Broad Institute Genomics Platform"/>
            <consortium name="The Broad Institute Genome Sequencing Center for Infectious Disease"/>
            <person name="Wu L."/>
            <person name="Ma J."/>
        </authorList>
    </citation>
    <scope>NUCLEOTIDE SEQUENCE [LARGE SCALE GENOMIC DNA]</scope>
    <source>
        <strain evidence="9 10">JCM 14718</strain>
    </source>
</reference>
<evidence type="ECO:0000256" key="1">
    <source>
        <dbReference type="ARBA" id="ARBA00007074"/>
    </source>
</evidence>
<evidence type="ECO:0000313" key="9">
    <source>
        <dbReference type="EMBL" id="GAA1655774.1"/>
    </source>
</evidence>
<keyword evidence="2" id="KW-0645">Protease</keyword>
<gene>
    <name evidence="9" type="ORF">GCM10009765_01230</name>
</gene>
<dbReference type="InterPro" id="IPR000064">
    <property type="entry name" value="NLP_P60_dom"/>
</dbReference>
<keyword evidence="10" id="KW-1185">Reference proteome</keyword>
<evidence type="ECO:0000256" key="4">
    <source>
        <dbReference type="ARBA" id="ARBA00022807"/>
    </source>
</evidence>
<dbReference type="SUPFAM" id="SSF54001">
    <property type="entry name" value="Cysteine proteinases"/>
    <property type="match status" value="1"/>
</dbReference>
<evidence type="ECO:0000313" key="10">
    <source>
        <dbReference type="Proteomes" id="UP001500618"/>
    </source>
</evidence>
<dbReference type="PANTHER" id="PTHR47359">
    <property type="entry name" value="PEPTIDOGLYCAN DL-ENDOPEPTIDASE CWLO"/>
    <property type="match status" value="1"/>
</dbReference>
<accession>A0ABN2FPF0</accession>
<keyword evidence="4" id="KW-0788">Thiol protease</keyword>
<proteinExistence type="inferred from homology"/>
<feature type="domain" description="NlpC/P60" evidence="8">
    <location>
        <begin position="215"/>
        <end position="331"/>
    </location>
</feature>
<keyword evidence="7" id="KW-0732">Signal</keyword>
<dbReference type="InterPro" id="IPR051794">
    <property type="entry name" value="PG_Endopeptidase_C40"/>
</dbReference>
<comment type="caution">
    <text evidence="9">The sequence shown here is derived from an EMBL/GenBank/DDBJ whole genome shotgun (WGS) entry which is preliminary data.</text>
</comment>
<feature type="signal peptide" evidence="7">
    <location>
        <begin position="1"/>
        <end position="37"/>
    </location>
</feature>
<organism evidence="9 10">
    <name type="scientific">Fodinicola feengrottensis</name>
    <dbReference type="NCBI Taxonomy" id="435914"/>
    <lineage>
        <taxon>Bacteria</taxon>
        <taxon>Bacillati</taxon>
        <taxon>Actinomycetota</taxon>
        <taxon>Actinomycetes</taxon>
        <taxon>Mycobacteriales</taxon>
        <taxon>Fodinicola</taxon>
    </lineage>
</organism>
<dbReference type="Gene3D" id="6.10.250.3150">
    <property type="match status" value="1"/>
</dbReference>
<dbReference type="Gene3D" id="3.90.1720.10">
    <property type="entry name" value="endopeptidase domain like (from Nostoc punctiforme)"/>
    <property type="match status" value="1"/>
</dbReference>
<evidence type="ECO:0000256" key="2">
    <source>
        <dbReference type="ARBA" id="ARBA00022670"/>
    </source>
</evidence>
<feature type="compositionally biased region" description="Low complexity" evidence="6">
    <location>
        <begin position="206"/>
        <end position="215"/>
    </location>
</feature>
<dbReference type="InterPro" id="IPR038765">
    <property type="entry name" value="Papain-like_cys_pep_sf"/>
</dbReference>
<keyword evidence="3" id="KW-0378">Hydrolase</keyword>
<dbReference type="EMBL" id="BAAANY010000001">
    <property type="protein sequence ID" value="GAA1655774.1"/>
    <property type="molecule type" value="Genomic_DNA"/>
</dbReference>
<evidence type="ECO:0000256" key="5">
    <source>
        <dbReference type="SAM" id="Coils"/>
    </source>
</evidence>
<evidence type="ECO:0000256" key="6">
    <source>
        <dbReference type="SAM" id="MobiDB-lite"/>
    </source>
</evidence>
<feature type="chain" id="PRO_5047278063" evidence="7">
    <location>
        <begin position="38"/>
        <end position="331"/>
    </location>
</feature>
<name>A0ABN2FPF0_9ACTN</name>
<protein>
    <submittedName>
        <fullName evidence="9">C40 family peptidase</fullName>
    </submittedName>
</protein>
<sequence>MFRASALRKRLRAIAVPTLLTTTLLAGPLALASPAAADPSPSNVKAQVTALQSKLDTLNDQYNTANSNLGKVKAQQTAVNKQVSATQTQLTTLGQKTASYAISAYKGGDVSMMSSMITSGSADTFLDQLTTLDALTGKTRDQLAALRSAKAKLIAQQAQVNSLATAAQTLVTTLNTSKSGYTTQLAALKKLLPPGSLDSSGGGADGPSPDAPQAPVGSSTTVKYAYAQLGAHYVFAKSGPYQVGFDCSGLTLAAYRQVGISLPHSAHEQYQGNPHITRSMVQAGDLVFFNNFGHVGLAISNSQVIHAPEEGENVKISSIDSMGFVGAARPN</sequence>
<evidence type="ECO:0000256" key="7">
    <source>
        <dbReference type="SAM" id="SignalP"/>
    </source>
</evidence>
<dbReference type="PROSITE" id="PS51935">
    <property type="entry name" value="NLPC_P60"/>
    <property type="match status" value="1"/>
</dbReference>
<dbReference type="Pfam" id="PF00877">
    <property type="entry name" value="NLPC_P60"/>
    <property type="match status" value="1"/>
</dbReference>
<evidence type="ECO:0000259" key="8">
    <source>
        <dbReference type="PROSITE" id="PS51935"/>
    </source>
</evidence>
<feature type="coiled-coil region" evidence="5">
    <location>
        <begin position="48"/>
        <end position="75"/>
    </location>
</feature>